<feature type="region of interest" description="Disordered" evidence="1">
    <location>
        <begin position="247"/>
        <end position="272"/>
    </location>
</feature>
<feature type="region of interest" description="Disordered" evidence="1">
    <location>
        <begin position="4905"/>
        <end position="4971"/>
    </location>
</feature>
<feature type="compositionally biased region" description="Basic and acidic residues" evidence="1">
    <location>
        <begin position="8"/>
        <end position="21"/>
    </location>
</feature>
<feature type="region of interest" description="Disordered" evidence="1">
    <location>
        <begin position="532"/>
        <end position="554"/>
    </location>
</feature>
<feature type="region of interest" description="Disordered" evidence="1">
    <location>
        <begin position="378"/>
        <end position="398"/>
    </location>
</feature>
<evidence type="ECO:0000313" key="2">
    <source>
        <dbReference type="EMBL" id="MFC3456499.1"/>
    </source>
</evidence>
<gene>
    <name evidence="2" type="ORF">ACFOSH_44385</name>
</gene>
<dbReference type="EMBL" id="JBHRWK010000164">
    <property type="protein sequence ID" value="MFC3456499.1"/>
    <property type="molecule type" value="Genomic_DNA"/>
</dbReference>
<organism evidence="2 3">
    <name type="scientific">Amycolatopsis speibonae</name>
    <dbReference type="NCBI Taxonomy" id="1450224"/>
    <lineage>
        <taxon>Bacteria</taxon>
        <taxon>Bacillati</taxon>
        <taxon>Actinomycetota</taxon>
        <taxon>Actinomycetes</taxon>
        <taxon>Pseudonocardiales</taxon>
        <taxon>Pseudonocardiaceae</taxon>
        <taxon>Amycolatopsis</taxon>
    </lineage>
</organism>
<protein>
    <recommendedName>
        <fullName evidence="4">Tox-PL domain-containing protein</fullName>
    </recommendedName>
</protein>
<dbReference type="RefSeq" id="WP_378247915.1">
    <property type="nucleotide sequence ID" value="NZ_JBHRWK010000164.1"/>
</dbReference>
<feature type="region of interest" description="Disordered" evidence="1">
    <location>
        <begin position="1550"/>
        <end position="1576"/>
    </location>
</feature>
<feature type="region of interest" description="Disordered" evidence="1">
    <location>
        <begin position="6003"/>
        <end position="6062"/>
    </location>
</feature>
<feature type="region of interest" description="Disordered" evidence="1">
    <location>
        <begin position="1"/>
        <end position="26"/>
    </location>
</feature>
<comment type="caution">
    <text evidence="2">The sequence shown here is derived from an EMBL/GenBank/DDBJ whole genome shotgun (WGS) entry which is preliminary data.</text>
</comment>
<name>A0ABV7PBF9_9PSEU</name>
<evidence type="ECO:0000256" key="1">
    <source>
        <dbReference type="SAM" id="MobiDB-lite"/>
    </source>
</evidence>
<reference evidence="3" key="1">
    <citation type="journal article" date="2019" name="Int. J. Syst. Evol. Microbiol.">
        <title>The Global Catalogue of Microorganisms (GCM) 10K type strain sequencing project: providing services to taxonomists for standard genome sequencing and annotation.</title>
        <authorList>
            <consortium name="The Broad Institute Genomics Platform"/>
            <consortium name="The Broad Institute Genome Sequencing Center for Infectious Disease"/>
            <person name="Wu L."/>
            <person name="Ma J."/>
        </authorList>
    </citation>
    <scope>NUCLEOTIDE SEQUENCE [LARGE SCALE GENOMIC DNA]</scope>
    <source>
        <strain evidence="3">CGMCC 4.7676</strain>
    </source>
</reference>
<dbReference type="Proteomes" id="UP001595645">
    <property type="component" value="Unassembled WGS sequence"/>
</dbReference>
<feature type="compositionally biased region" description="Basic and acidic residues" evidence="1">
    <location>
        <begin position="540"/>
        <end position="554"/>
    </location>
</feature>
<feature type="region of interest" description="Disordered" evidence="1">
    <location>
        <begin position="769"/>
        <end position="803"/>
    </location>
</feature>
<keyword evidence="3" id="KW-1185">Reference proteome</keyword>
<proteinExistence type="predicted"/>
<feature type="compositionally biased region" description="Polar residues" evidence="1">
    <location>
        <begin position="4946"/>
        <end position="4955"/>
    </location>
</feature>
<accession>A0ABV7PBF9</accession>
<feature type="region of interest" description="Disordered" evidence="1">
    <location>
        <begin position="1867"/>
        <end position="1890"/>
    </location>
</feature>
<evidence type="ECO:0008006" key="4">
    <source>
        <dbReference type="Google" id="ProtNLM"/>
    </source>
</evidence>
<evidence type="ECO:0000313" key="3">
    <source>
        <dbReference type="Proteomes" id="UP001595645"/>
    </source>
</evidence>
<sequence>MAAQPELSRPDELTSSDRGDSVEEMGFDPKYSGDFTGVSGAVPVGDPVLLSDVVRGDSVDLPDVDFVALRDAVGGVVGVFFPWSADEAEVVQAAFVRGAGAAGAYAVVGHGGDGGFWVRRRSDGVRVRLDEFGVYRLLTSSELPGGRGWRGGDLVAVSCRVADPLSGDLSGRLGRLARDRGYRGAVSGPTGPVEIHRDGEIRVPGEDPPSRDVVRLGRESVLPEIVQDATMFTADVLAAIDGRSVPDGVAESETRSPASVEPKAAGPRLQSPLDRHRATVEAVFDDAPSSPERQAVTGYDRVVHGLPGLELPRSELLRKIAEFTAMAGQGKLEHYSLAENTRERLIALDRSLAALSESARSRVRTFVNEALLAASLVPTREQSHRPKRSHGGSEVDRRAVQPVTPARLAYLLEVLNSEISGGVDPLTSSTSPLVGLDLPSEADLPVRLAILGLVNLGTTARTRVTANPLFMALSTNPDAMTEALFAATGHEEQYFLSTSAPAAIDMSVRGRVPTLAGLLQVGGAVADATERGLAQASAESRSKSDRPFGRTQEEMVRKRVADARAEFATLEQRALSLVNADQTDGAVRREWHELTARWARSMQKLAAADLNVDRVPVLTRKHLRDGVLSKALVSPLIVDRWSRRRGQVDHVSYVDRMQGLLAPGADGSPFGSDTMTGGTSPALVLAETLRTGDELTSFWRQVAAQGGAVLSIPDHSVHLQATTVDGRPVFVLSDPRNLRPALLTPEALVKWADLGGARASAKLFPSLTDDDASVVPEPEGADADQADASTTGPARGRSLTGVASSIGDVSPVDLRSTAGEAANDGLLQVPARRSSGGQIGNFFPTYDSSLDTFANWRSLFDEAHAHLPETVQEVAEDSESLPQVVIDFAPENEMSSPGTPSEDGQVMGRSVVPSSRGPYPEIGLSEADVMPLHSHSGAAVGHGFVIPSSDDALPDAGSEREESVANDEADLADVALAVWSEVLLEASGRVVERGDGSLPSAVPIASARAAAEGLVRERPSVLSAADGDTLQFLHDGLTSMVTDLIAEGVAPEAAWEDADVARLRDELEALRGPVGEAHYTLTAARILGPALPAMDAEVAGGEVADGTGLDLGARAESVLQEWLTPILAASARIEDLEEGPPDSAALAERARAEAKELARELPSAVVGADGEARQLLHDGLVSMLSDLIAGGVERRLAWHTPDVARLRGDLEALRGPVGETHYTLTAMQILGPALPAAAQVVPEADASDSSVFSDTAENSLAADARDAMRTWSARITEAQERLEVRAAHAPDDVERVRGQAERLVRALPDADPGADERARRFLHEGLVALLTDVLMDGVSFQAAWQNPTVAQVRGAAESLRGPGHRWHYMRPPFDEIAALEAELAESAVQRTPEFGEQFDDATFADTSSTERVREAASWMNDDESSIVDDLGERTLEIWAASILGADGRLDDREMGLLPSAVPVRQAQAQAAEWAGELPSGPAGADAGTRQTLHDGLISMVTDLISDGASRADAWEDDDVTAFREDLEALRGPAEATYYTRTASEIQGHIRPAGGADRTASGEQPAGPAPAESRSAAERVWSRWEERVEAAAERVRQRERTAARTVESARQVVESLIGSLPRAATDADTAARQLIHDGLATLLTDLVSAGVSPRAAWDDPGVAQLRQSAESLRELPSVRTHYAGVPLALARLQSSRPAPASVPVIEQSSSTSPMPADEHLERQADGRYVADAQGPIEWAGDLVPEAGLAPEPGRLSEAVAEFESRLLAEARQVTAGTAPFREKAAALLGERTPPRAGYGPSAAEQQRLWQSMTDSVALALSRGSDAERLAPELRAGFERLRAFDDLAAWAETELAWFQERVGRARTRLEERRRDEPPAPEEQQDREIEQSAEERRRWQEQLWWREQLRRQEAEDLLGTLPPTVPGGVPERIRQAFHEAITTMLTDLLVHGEHPTYAWAEMGDIRQAAEAVRLSSRHLRAAAPEIPFGQFPEPGRGFYSEDLREADLPIYDETQGSGSAQHSDGVLAYRESFVVEEPPAYEDSLAEFAQFDEASQASLTQQVEQLANLLAEIPRNEIVALRTRMLHHVMPPAGLTPDELARRFPLHDIVLSALAYHAHLEGERPGAAWRAQMIALLDDRMLNDRLGAAARGHVILDDAHHALRNMFTVARSYAETKPVAPVSGVSAASRPEPVPVENLDLSDVDFVPLRSRSGAVVGVGFPHSQREREVLVEAFENRPVVEGEFAVALHHGENGFSVRTGSGQVVSIDERAVVRLLSSLDVPGGVGGRQGSSLVFLSCRASSPRYGNRLVALARLLREAGFRGAVDGFDTRVEVRSDGTVRPLPDGAEPAEGAVVFAPGTGVAGVSRDAAEAELVGQRVFTVDSGLSRLAGSADRTDLRTLARAVRAATVFQRLDGLGVRVDISGSPRDAGVVADLVRTELGGDPGQPMPEIVIGPGMPGPVTVDVTLDDVPKGSSYEPTAVSAGGVSFDAGSTSERSTWESLHAGLGKRGNLANPFFVYVTGRNGKFLVGGVLIDGVTLARHVRNSPTFQQYAAGDPSVPVVLVGADPEHPAPTVAVAREFAEALRGDGPYRAVIAVTGPLELNAAGRAVVGNSGSYVRVSEIRPDDVRWVSFENADGRRFGMGFASGRNHAARLQRASDHSLRAVIETSVNADGSEQEESSTQAWAAATDGARRPPLVLALDSDGVNFLVPLDDGTVEPLTPEETAWRMANSRRFQTLTVGGTRPPLLVLTSTGRAKSEVTKRLLAELYALTGYWQTYSYTGRYDFNYHGMLKVRRAAEFVEGPPPALAELVHVSSDDVFGFPVPGGTRELADETAVLTEFLDAVRNGIADLAGRWGSKKPLIVSVDSPDGTFARIGMRSGAVLEFGGKELGEMLLADPVFRGKLESDPGRPVLLVARNGGARVNFGQLGFDFAGALRAQQVYTDVYAPSGEAGIEPGRIAMDDRAEFVKVSVLRAGDLRTDLLRNKNGEPVALFVRYPGDEADFERAKAWVENATADRLRTYSAGTSSDAVESPWRDGTMPMFVFHGARVAPRTSWGIPVAPRTSWAVRQDGVPLELTPAELGWIVRNDPGLRKALDRSKHDPESRPLVFAALNGETRGVEEIAQSLADGGLSRTIYYPPGTLALSDDGGLSTTGKPLATQLPLDPLVEDHIRYGLTNKTLGLHGEFFPRNEIDAHKNFRTARNTSAVGQWYYFREFDNPADGGRTKRYVPVLAPWADLRVPAWFVNGHGSPEGFALAMKTDRPWHYGDSVMRKGAKMARIIFGGALFQKAGLDPTVRVVLGACESTVAPDDGSATPAEGVKLARPGNADGSGQVYGATGVVSFGRNDGARIVSDDGMYTEALLDGEPAQPVPLADLATNRIEPVGVTFPTKTKNVPESQVEDVREIARKVARAASWRLRNNVDLPQVTITGFGRIGMRSAIAAHRTGQERANALGWIFRDELRAESARLGLGLRPEHITVSIVGAERTTKTGPNGRIDVAMQRHDLGEEASRPLIEATTRAAVSALDKAFALLAPYKAAVDPSEVDFVLLRSRSGVVVGMGFPHTDREREVLVEAFENRPVEGDGFVVALHHGENGFSVRTRSGRIVSIDERTVVLLLSSLSIHERTLVPLLSSLESLGDVDRRQRSSLVFLSCRASSPQYGNRLVALARLLREAGFRGAVDGFDTRVEVQPDGTVRPLPDGAEPAEGAVVFAPDTGIADVGPDDETASEDSIVLDEVSRDATEAELVGQRAFTVDSELPRLAGSADRTDLRTLARALRAATVFQRLDGLGVRVDISGSPRDAGVVADLLRAELGEDPGQPTPEIVIGPGMPGPVTVDVTLDAVPKGSSYEPTAVSAGGVSFDAGPSPERSKWERLHAGLGKRGNLAKPFYVYVTGRNGKFLVGGVPIDGVTLARHVRNSLKFQQQAAGDPSVPVILVGADPEHPAPTVAAAKEFAEALRGDGPYRAVIAATGPLELNAAGRAVLGTGFFGLVSKIRPDDVRWVSFENADGRRFGMGFASSTDFAARLKSTTDHSLRAVVEISANAAGVGQRELSTQVWAAATDGARRRPLVLRLDSAGGKFEVPLTDGTVMSLPPEVTAQLMANSRMFQTLTAGSARPPLLVLTKTGRGVGAATGEETERLLTKLRALTGPWQTYSYTGMYSVDDEAMLNVPRGAEFVEGPPPTLAELVHVSSDDVFGFPVPGGAREPADETAVLTEFLDAVRNGIADLAGRWGSKKPLIVSVDSPDGTFARIGMRAGAVLEFGGKELGEMLLADPAFKRQLESDPGRPVLLVARNGGARVNFGQLGFDFAGALRARQFYTDVYAPSGAARIEAGGIVLGDRAGFVKVSVLRAGDVRTDLLRNKNGEPVALFVRYPGDEADFARAEAWVKNATADRLKTYSAGTPSDVVKSPWKRGTLPMFVFRGARAVRQDGVPLELTPAELGWIVRNDPGLRKALDSSKRNPESRPLVFAALNGETGGVEEFARSLAFGGYSRTIHHPPGTLALSDDGGLSTTGKPLATQFPLDPLVDDHISYGMTNKTLGLHGEFFPRNELDAHLQFLVARNTDAVAQRYYFREFDNPADGGTTKLYVPVLAPWAGIRVPAWFVNGHGKPEGFALAMKTDRPWHYGDSVIRKGTKMARIIFGGALFQKAGLDPTARVVLAACRSLVAPDDGSATPAEDVTLARPGNAGGSGPVYGATAVVRQGLHNAYRIVLGAGMYAEALPDGEPAQPVPLADLATNRIEPVGVTFPTKTKNVPESQVEDVREIARKVARAASWRQRNNVDLPQVTITGFGTIGGNLGAARLARWTGRERANALGELFQDELRAESARLGLGLRPEHITVSIVGAERTTRTGPNGRIDVVMQRHDLGEDASRPLVGFPSSDALSALNKSFSLLAPDKAAGTAEPPISGDRGAETSSLAMTYGEPGDLQPAAAGPVGQTGPATPSTLTGSVHGPTASSVGAIGFDPAATSHSAHWESLHQAMPGEGERKTFRVFAEGRDGGFLLNGTVVDGATLARHVLDSPEFRALALTPDVPVTIVGADPAHHQAAKRAAKEFADALRGDGPFRTVLAASLPLALDASGRAVPAQGGKISLAAEIRPDDIAWIPLKGADGRQFGMAFASQARINDGLQSRASLMNDHTMRFVSEVSSDGKRQWNTMQAWAAATDGKRTRPVELLLDEEDGRFGTPLTDGSVWDISPSATAELLCRSSMFRHMTGGKTRPPLLVFTENPGAAIGAESEANASLLARLRELAGPWEAHDYAGIYDFTSTMFAELPRGAKFTESGAVSWQDVRLVMQGSMWGFPVTDEALETTTLQDFSDAVDKGTAVLTGEWGSEKPLIVAVDSPDGTFARISGKDGVLLELDGRKLGELLLSDPLFQAALKANPNRPVLLVARDGGKRVNFGGLGFDFAGALRGEGLYNDVYAPTADAKVESNRITTTGQPGFVKVSELRAGDVRTEVLVNSVGARVGLFVRYPGDKVDYARAKQWAAHATADGLREFLVEDGHSGPYTVNSPWKGLPVFLFAGAGPQGYQAIRKDGLALSITPSELVKIVRADPALRAMLGRSKGSPKHKPLVIAALNGMVAGFGEIAQGMQDGGYQRFLYRSWARIHLSTDGGIRLDRDAFDFAAPSPPTPARVLSYVMDNDRLGVHGQFFPRDEISPYHMLLPALRDSAVRQSYFLRETTEQDTSGATVKRWTPYLSPWSGSPQRPWFLDGHGGLPGMEVALKTDRPLRFGDVAVLTPRTAAHVVYGSEAYRRAAPDPRSPVVLGQCSLNKSTADVRVTFTRRYEVEWQKLVQERAKVFGATDTVHVDDMTSTRTVSRDGLFTEAVPSGPPVPLGDLAASRIGSVTIGFSADGGILPGVADHDVREAVRRVVRAAAWRLRNGAALPEVTITWFESQDHADIAGTEFKAEVESEARRMTRLGLPVDPADIVTHVVPAEESQRAGSNVDARRRVTLDIVLPPAELGEREIGRIATDRSPSVVNALNKAFALLAPGQPASESGTGSEPAGQVRGLRTDSEAEVATSGPVKRHDSGFDEEVSGGEIPATSGSVSPADLTEQVRGLRTDSGAEVATPEPVKRHDSGFDEEVSGGEIPASFGSVSPADLSEQVLQVLLDGLLDHPGHLDLASVAGMVEGSAAADDLWSTVLAFLAADPELASQVHTVTLRAADEAGVQRRVVLPPLAGELLRLSGESSSLGEFTYQAELTRPAWLSASREAHPTTKEDHGDHD</sequence>